<proteinExistence type="predicted"/>
<dbReference type="OrthoDB" id="6548393at2"/>
<evidence type="ECO:0000313" key="2">
    <source>
        <dbReference type="EMBL" id="PWL00291.1"/>
    </source>
</evidence>
<evidence type="ECO:0000259" key="1">
    <source>
        <dbReference type="Pfam" id="PF18593"/>
    </source>
</evidence>
<sequence length="105" mass="12418">MFSRLIRGWGKDKMTYPVMREILTVCFSCYHDDFGNSVDEIVSYYFDTNVLSRADARHEIGSLLRISDDEELKTTLEQLAGDHFRPEPWGETWRSLLEKLLRHFD</sequence>
<name>A0A2V2BFV4_9GAMM</name>
<dbReference type="Proteomes" id="UP000245981">
    <property type="component" value="Unassembled WGS sequence"/>
</dbReference>
<evidence type="ECO:0000313" key="3">
    <source>
        <dbReference type="Proteomes" id="UP000245981"/>
    </source>
</evidence>
<dbReference type="EMBL" id="QGHF01000001">
    <property type="protein sequence ID" value="PWL00291.1"/>
    <property type="molecule type" value="Genomic_DNA"/>
</dbReference>
<comment type="caution">
    <text evidence="2">The sequence shown here is derived from an EMBL/GenBank/DDBJ whole genome shotgun (WGS) entry which is preliminary data.</text>
</comment>
<reference evidence="2 3" key="1">
    <citation type="submission" date="2018-05" db="EMBL/GenBank/DDBJ databases">
        <title>Genomic Encyclopedia of Type Strains, Phase IV (KMG-V): Genome sequencing to study the core and pangenomes of soil and plant-associated prokaryotes.</title>
        <authorList>
            <person name="Whitman W."/>
        </authorList>
    </citation>
    <scope>NUCLEOTIDE SEQUENCE [LARGE SCALE GENOMIC DNA]</scope>
    <source>
        <strain evidence="2 3">PNA 200-10</strain>
    </source>
</reference>
<feature type="domain" description="CdiI immunity protein" evidence="1">
    <location>
        <begin position="16"/>
        <end position="102"/>
    </location>
</feature>
<gene>
    <name evidence="2" type="ORF">C7431_10196</name>
</gene>
<dbReference type="RefSeq" id="WP_109716095.1">
    <property type="nucleotide sequence ID" value="NZ_JASHLQ010000001.1"/>
</dbReference>
<accession>A0A2V2BFV4</accession>
<dbReference type="InterPro" id="IPR041129">
    <property type="entry name" value="CdiI_2"/>
</dbReference>
<organism evidence="2 3">
    <name type="scientific">Pantoea allii</name>
    <dbReference type="NCBI Taxonomy" id="574096"/>
    <lineage>
        <taxon>Bacteria</taxon>
        <taxon>Pseudomonadati</taxon>
        <taxon>Pseudomonadota</taxon>
        <taxon>Gammaproteobacteria</taxon>
        <taxon>Enterobacterales</taxon>
        <taxon>Erwiniaceae</taxon>
        <taxon>Pantoea</taxon>
    </lineage>
</organism>
<dbReference type="AlphaFoldDB" id="A0A2V2BFV4"/>
<protein>
    <recommendedName>
        <fullName evidence="1">CdiI immunity protein domain-containing protein</fullName>
    </recommendedName>
</protein>
<dbReference type="Pfam" id="PF18593">
    <property type="entry name" value="CdiI_2"/>
    <property type="match status" value="1"/>
</dbReference>